<feature type="transmembrane region" description="Helical" evidence="1">
    <location>
        <begin position="20"/>
        <end position="46"/>
    </location>
</feature>
<evidence type="ECO:0008006" key="3">
    <source>
        <dbReference type="Google" id="ProtNLM"/>
    </source>
</evidence>
<keyword evidence="1" id="KW-0472">Membrane</keyword>
<keyword evidence="1" id="KW-1133">Transmembrane helix</keyword>
<dbReference type="AlphaFoldDB" id="A0A6N2Z013"/>
<feature type="transmembrane region" description="Helical" evidence="1">
    <location>
        <begin position="77"/>
        <end position="98"/>
    </location>
</feature>
<gene>
    <name evidence="2" type="ORF">EFLFYP64_00338</name>
</gene>
<dbReference type="InterPro" id="IPR006938">
    <property type="entry name" value="DUF624"/>
</dbReference>
<name>A0A6N2Z013_ENTFC</name>
<dbReference type="EMBL" id="CACRTQ010000013">
    <property type="protein sequence ID" value="VYT72501.1"/>
    <property type="molecule type" value="Genomic_DNA"/>
</dbReference>
<feature type="transmembrane region" description="Helical" evidence="1">
    <location>
        <begin position="104"/>
        <end position="127"/>
    </location>
</feature>
<protein>
    <recommendedName>
        <fullName evidence="3">DUF624 domain-containing protein</fullName>
    </recommendedName>
</protein>
<dbReference type="Pfam" id="PF04854">
    <property type="entry name" value="DUF624"/>
    <property type="match status" value="1"/>
</dbReference>
<reference evidence="2" key="1">
    <citation type="submission" date="2019-11" db="EMBL/GenBank/DDBJ databases">
        <authorList>
            <person name="Feng L."/>
        </authorList>
    </citation>
    <scope>NUCLEOTIDE SEQUENCE</scope>
    <source>
        <strain evidence="2">EFaeciumLFYP64</strain>
    </source>
</reference>
<keyword evidence="1" id="KW-0812">Transmembrane</keyword>
<organism evidence="2">
    <name type="scientific">Enterococcus faecium</name>
    <name type="common">Streptococcus faecium</name>
    <dbReference type="NCBI Taxonomy" id="1352"/>
    <lineage>
        <taxon>Bacteria</taxon>
        <taxon>Bacillati</taxon>
        <taxon>Bacillota</taxon>
        <taxon>Bacilli</taxon>
        <taxon>Lactobacillales</taxon>
        <taxon>Enterococcaceae</taxon>
        <taxon>Enterococcus</taxon>
    </lineage>
</organism>
<proteinExistence type="predicted"/>
<sequence>MLQSLDKINGRLNRILQLVYLNFLWGGLVIAGLGVFTFGPASYAMVAVIRKWLRTKETFPLTKTYFSYFKENYRETLLMSWIYGVIGVVLLVDLSFIHNWYLRIALYIAAFLYLLSALYIFPIMAHYDWKGYFFKMKMAFCSDSLIFIIH</sequence>
<evidence type="ECO:0000313" key="2">
    <source>
        <dbReference type="EMBL" id="VYT72501.1"/>
    </source>
</evidence>
<evidence type="ECO:0000256" key="1">
    <source>
        <dbReference type="SAM" id="Phobius"/>
    </source>
</evidence>
<accession>A0A6N2Z013</accession>